<protein>
    <submittedName>
        <fullName evidence="2">Uncharacterized protein</fullName>
    </submittedName>
</protein>
<sequence length="80" mass="9372">MLTHLNRIAGAGENKKSTKKDDTSITEAIELLRNNTTIPRKSELYMLTTELFLKKQNREMFAALKDDPEFQIEWLKEMKN</sequence>
<gene>
    <name evidence="2" type="ORF">Dsin_005481</name>
</gene>
<name>A0AAE0AXZ1_9ROSI</name>
<feature type="region of interest" description="Disordered" evidence="1">
    <location>
        <begin position="1"/>
        <end position="24"/>
    </location>
</feature>
<evidence type="ECO:0000313" key="2">
    <source>
        <dbReference type="EMBL" id="KAK3225619.1"/>
    </source>
</evidence>
<reference evidence="2" key="1">
    <citation type="journal article" date="2023" name="Plant J.">
        <title>Genome sequences and population genomics provide insights into the demographic history, inbreeding, and mutation load of two 'living fossil' tree species of Dipteronia.</title>
        <authorList>
            <person name="Feng Y."/>
            <person name="Comes H.P."/>
            <person name="Chen J."/>
            <person name="Zhu S."/>
            <person name="Lu R."/>
            <person name="Zhang X."/>
            <person name="Li P."/>
            <person name="Qiu J."/>
            <person name="Olsen K.M."/>
            <person name="Qiu Y."/>
        </authorList>
    </citation>
    <scope>NUCLEOTIDE SEQUENCE</scope>
    <source>
        <strain evidence="2">NBL</strain>
    </source>
</reference>
<keyword evidence="3" id="KW-1185">Reference proteome</keyword>
<dbReference type="AlphaFoldDB" id="A0AAE0AXZ1"/>
<comment type="caution">
    <text evidence="2">The sequence shown here is derived from an EMBL/GenBank/DDBJ whole genome shotgun (WGS) entry which is preliminary data.</text>
</comment>
<evidence type="ECO:0000313" key="3">
    <source>
        <dbReference type="Proteomes" id="UP001281410"/>
    </source>
</evidence>
<dbReference type="EMBL" id="JANJYJ010000002">
    <property type="protein sequence ID" value="KAK3225619.1"/>
    <property type="molecule type" value="Genomic_DNA"/>
</dbReference>
<evidence type="ECO:0000256" key="1">
    <source>
        <dbReference type="SAM" id="MobiDB-lite"/>
    </source>
</evidence>
<dbReference type="Proteomes" id="UP001281410">
    <property type="component" value="Unassembled WGS sequence"/>
</dbReference>
<proteinExistence type="predicted"/>
<accession>A0AAE0AXZ1</accession>
<feature type="compositionally biased region" description="Basic and acidic residues" evidence="1">
    <location>
        <begin position="13"/>
        <end position="23"/>
    </location>
</feature>
<organism evidence="2 3">
    <name type="scientific">Dipteronia sinensis</name>
    <dbReference type="NCBI Taxonomy" id="43782"/>
    <lineage>
        <taxon>Eukaryota</taxon>
        <taxon>Viridiplantae</taxon>
        <taxon>Streptophyta</taxon>
        <taxon>Embryophyta</taxon>
        <taxon>Tracheophyta</taxon>
        <taxon>Spermatophyta</taxon>
        <taxon>Magnoliopsida</taxon>
        <taxon>eudicotyledons</taxon>
        <taxon>Gunneridae</taxon>
        <taxon>Pentapetalae</taxon>
        <taxon>rosids</taxon>
        <taxon>malvids</taxon>
        <taxon>Sapindales</taxon>
        <taxon>Sapindaceae</taxon>
        <taxon>Hippocastanoideae</taxon>
        <taxon>Acereae</taxon>
        <taxon>Dipteronia</taxon>
    </lineage>
</organism>